<name>A0AAX4IUP8_9PEZI</name>
<protein>
    <submittedName>
        <fullName evidence="1">Uncharacterized protein</fullName>
    </submittedName>
</protein>
<keyword evidence="2" id="KW-1185">Reference proteome</keyword>
<dbReference type="Proteomes" id="UP001322277">
    <property type="component" value="Chromosome 8"/>
</dbReference>
<gene>
    <name evidence="1" type="ORF">CDEST_11998</name>
</gene>
<dbReference type="EMBL" id="CP137312">
    <property type="protein sequence ID" value="WQF86984.1"/>
    <property type="molecule type" value="Genomic_DNA"/>
</dbReference>
<reference evidence="2" key="1">
    <citation type="journal article" date="2023" name="bioRxiv">
        <title>Complete genome of the Medicago anthracnose fungus, Colletotrichum destructivum, reveals a mini-chromosome-like region within a core chromosome.</title>
        <authorList>
            <person name="Lapalu N."/>
            <person name="Simon A."/>
            <person name="Lu A."/>
            <person name="Plaumann P.-L."/>
            <person name="Amselem J."/>
            <person name="Pigne S."/>
            <person name="Auger A."/>
            <person name="Koch C."/>
            <person name="Dallery J.-F."/>
            <person name="O'Connell R.J."/>
        </authorList>
    </citation>
    <scope>NUCLEOTIDE SEQUENCE [LARGE SCALE GENOMIC DNA]</scope>
    <source>
        <strain evidence="2">CBS 520.97</strain>
    </source>
</reference>
<evidence type="ECO:0000313" key="2">
    <source>
        <dbReference type="Proteomes" id="UP001322277"/>
    </source>
</evidence>
<dbReference type="GeneID" id="87948498"/>
<dbReference type="AlphaFoldDB" id="A0AAX4IUP8"/>
<dbReference type="KEGG" id="cdet:87948498"/>
<evidence type="ECO:0000313" key="1">
    <source>
        <dbReference type="EMBL" id="WQF86984.1"/>
    </source>
</evidence>
<proteinExistence type="predicted"/>
<accession>A0AAX4IUP8</accession>
<sequence length="484" mass="53034">MATKSLPKDGIFCCEMPHPLGFVTTPPPVIRPGTIVVAAAAPDVEKGHPDQDGWLLSDFYAFNYLPKGVGGNQAWLTAADPLKLTQAGPHTGRYLHGNPSRDRKIVLSKKLLDANELTPVVLVRSDMTSRFLEEVHAASRRAVKNQVSLLLSGFCHTPGTIAKTCHTTLYSTACYSGGWIVRDLTHPERMPLDDTMLDTAKPKAMFDAWQNSPSIIRACGSIFANAVIDTLTSLTSPLLESGDRDGKLSVDKDDEQQSEAYQSFCHSVLDIRSGHSRHFAHLSSLTINAPDDQWDWNWTQRSGILLTCPGDWNSGWGPLTRGCLRAFVAGNTTPDPDIDVAAMMAFRWGVSLLADCTVRYFNLAAPNNEPCIMWDSAAWTCKAPAIIPDYEERHEDAWSALRNAGVEADPSDVQGPPFGRFAEYLTVAVSNLSREASLSVTGEMGEFMQRIRQFSMERNLEAAICSDSVIAKGCELWEILGSGT</sequence>
<dbReference type="RefSeq" id="XP_062784205.1">
    <property type="nucleotide sequence ID" value="XM_062928154.1"/>
</dbReference>
<organism evidence="1 2">
    <name type="scientific">Colletotrichum destructivum</name>
    <dbReference type="NCBI Taxonomy" id="34406"/>
    <lineage>
        <taxon>Eukaryota</taxon>
        <taxon>Fungi</taxon>
        <taxon>Dikarya</taxon>
        <taxon>Ascomycota</taxon>
        <taxon>Pezizomycotina</taxon>
        <taxon>Sordariomycetes</taxon>
        <taxon>Hypocreomycetidae</taxon>
        <taxon>Glomerellales</taxon>
        <taxon>Glomerellaceae</taxon>
        <taxon>Colletotrichum</taxon>
        <taxon>Colletotrichum destructivum species complex</taxon>
    </lineage>
</organism>